<dbReference type="Pfam" id="PF03704">
    <property type="entry name" value="BTAD"/>
    <property type="match status" value="1"/>
</dbReference>
<feature type="domain" description="Bacterial transcriptional activator" evidence="1">
    <location>
        <begin position="98"/>
        <end position="239"/>
    </location>
</feature>
<gene>
    <name evidence="2" type="ORF">E1294_34925</name>
</gene>
<dbReference type="Gene3D" id="1.10.10.10">
    <property type="entry name" value="Winged helix-like DNA-binding domain superfamily/Winged helix DNA-binding domain"/>
    <property type="match status" value="1"/>
</dbReference>
<evidence type="ECO:0000259" key="1">
    <source>
        <dbReference type="SMART" id="SM01043"/>
    </source>
</evidence>
<name>A0A4R4W981_9ACTN</name>
<accession>A0A4R4W981</accession>
<dbReference type="InterPro" id="IPR005158">
    <property type="entry name" value="BTAD"/>
</dbReference>
<protein>
    <submittedName>
        <fullName evidence="2">SARP family transcriptional regulator</fullName>
    </submittedName>
</protein>
<dbReference type="Proteomes" id="UP000294543">
    <property type="component" value="Unassembled WGS sequence"/>
</dbReference>
<dbReference type="SMART" id="SM01043">
    <property type="entry name" value="BTAD"/>
    <property type="match status" value="1"/>
</dbReference>
<dbReference type="RefSeq" id="WP_132515243.1">
    <property type="nucleotide sequence ID" value="NZ_SMKP01000128.1"/>
</dbReference>
<sequence length="260" mass="28220">MADSGPRAFFLMLLGGFRLMAGDEQIVLSSGSERLLAYLALSRNTVTRSVMAAALWPGAPERRAQASLRSALARLDGDGRRLLRVDACGLGLCPEVVVDVDEARSLARRLLDPLEPSQDGDVCAGSIEVLSDGLLPGWYDEWVLAASDEWHQLRLHALEALSGWFLRAGRFAEAVAAAGVAVHAEPLRESAYAALMDAHLAEGNQAEALRHFQAFERNLRDELGITPTPRLRERVAGLLADRPPVMQAPSRPGHARMTGR</sequence>
<reference evidence="2 3" key="1">
    <citation type="submission" date="2019-03" db="EMBL/GenBank/DDBJ databases">
        <title>Draft genome sequences of novel Actinobacteria.</title>
        <authorList>
            <person name="Sahin N."/>
            <person name="Ay H."/>
            <person name="Saygin H."/>
        </authorList>
    </citation>
    <scope>NUCLEOTIDE SEQUENCE [LARGE SCALE GENOMIC DNA]</scope>
    <source>
        <strain evidence="2 3">KC712</strain>
    </source>
</reference>
<dbReference type="PANTHER" id="PTHR35807">
    <property type="entry name" value="TRANSCRIPTIONAL REGULATOR REDD-RELATED"/>
    <property type="match status" value="1"/>
</dbReference>
<dbReference type="InterPro" id="IPR011990">
    <property type="entry name" value="TPR-like_helical_dom_sf"/>
</dbReference>
<evidence type="ECO:0000313" key="2">
    <source>
        <dbReference type="EMBL" id="TDD15299.1"/>
    </source>
</evidence>
<dbReference type="InterPro" id="IPR036388">
    <property type="entry name" value="WH-like_DNA-bd_sf"/>
</dbReference>
<dbReference type="Gene3D" id="1.25.40.10">
    <property type="entry name" value="Tetratricopeptide repeat domain"/>
    <property type="match status" value="1"/>
</dbReference>
<dbReference type="EMBL" id="SMKP01000128">
    <property type="protein sequence ID" value="TDD15299.1"/>
    <property type="molecule type" value="Genomic_DNA"/>
</dbReference>
<evidence type="ECO:0000313" key="3">
    <source>
        <dbReference type="Proteomes" id="UP000294543"/>
    </source>
</evidence>
<dbReference type="AlphaFoldDB" id="A0A4R4W981"/>
<comment type="caution">
    <text evidence="2">The sequence shown here is derived from an EMBL/GenBank/DDBJ whole genome shotgun (WGS) entry which is preliminary data.</text>
</comment>
<organism evidence="2 3">
    <name type="scientific">Nonomuraea diastatica</name>
    <dbReference type="NCBI Taxonomy" id="1848329"/>
    <lineage>
        <taxon>Bacteria</taxon>
        <taxon>Bacillati</taxon>
        <taxon>Actinomycetota</taxon>
        <taxon>Actinomycetes</taxon>
        <taxon>Streptosporangiales</taxon>
        <taxon>Streptosporangiaceae</taxon>
        <taxon>Nonomuraea</taxon>
    </lineage>
</organism>
<dbReference type="OrthoDB" id="5509004at2"/>
<dbReference type="SUPFAM" id="SSF48452">
    <property type="entry name" value="TPR-like"/>
    <property type="match status" value="1"/>
</dbReference>
<dbReference type="InterPro" id="IPR051677">
    <property type="entry name" value="AfsR-DnrI-RedD_regulator"/>
</dbReference>
<proteinExistence type="predicted"/>
<keyword evidence="3" id="KW-1185">Reference proteome</keyword>